<keyword evidence="3" id="KW-1185">Reference proteome</keyword>
<comment type="caution">
    <text evidence="2">The sequence shown here is derived from an EMBL/GenBank/DDBJ whole genome shotgun (WGS) entry which is preliminary data.</text>
</comment>
<feature type="transmembrane region" description="Helical" evidence="1">
    <location>
        <begin position="50"/>
        <end position="72"/>
    </location>
</feature>
<evidence type="ECO:0000313" key="2">
    <source>
        <dbReference type="EMBL" id="GAA2327607.1"/>
    </source>
</evidence>
<sequence length="75" mass="7928">MTTDILAAAAGLLAGTLLGYRVAVASRTYRDARATTRAARALWGQVPRDWARVGNIAGGLLIVAFVVAAYLLGRR</sequence>
<dbReference type="Proteomes" id="UP001501444">
    <property type="component" value="Unassembled WGS sequence"/>
</dbReference>
<keyword evidence="1" id="KW-0472">Membrane</keyword>
<gene>
    <name evidence="2" type="ORF">GCM10010170_003510</name>
</gene>
<keyword evidence="1" id="KW-0812">Transmembrane</keyword>
<organism evidence="2 3">
    <name type="scientific">Dactylosporangium salmoneum</name>
    <dbReference type="NCBI Taxonomy" id="53361"/>
    <lineage>
        <taxon>Bacteria</taxon>
        <taxon>Bacillati</taxon>
        <taxon>Actinomycetota</taxon>
        <taxon>Actinomycetes</taxon>
        <taxon>Micromonosporales</taxon>
        <taxon>Micromonosporaceae</taxon>
        <taxon>Dactylosporangium</taxon>
    </lineage>
</organism>
<accession>A0ABP5SA27</accession>
<evidence type="ECO:0000256" key="1">
    <source>
        <dbReference type="SAM" id="Phobius"/>
    </source>
</evidence>
<protein>
    <submittedName>
        <fullName evidence="2">Uncharacterized protein</fullName>
    </submittedName>
</protein>
<evidence type="ECO:0000313" key="3">
    <source>
        <dbReference type="Proteomes" id="UP001501444"/>
    </source>
</evidence>
<dbReference type="RefSeq" id="WP_344610390.1">
    <property type="nucleotide sequence ID" value="NZ_BAAARV010000004.1"/>
</dbReference>
<keyword evidence="1" id="KW-1133">Transmembrane helix</keyword>
<reference evidence="3" key="1">
    <citation type="journal article" date="2019" name="Int. J. Syst. Evol. Microbiol.">
        <title>The Global Catalogue of Microorganisms (GCM) 10K type strain sequencing project: providing services to taxonomists for standard genome sequencing and annotation.</title>
        <authorList>
            <consortium name="The Broad Institute Genomics Platform"/>
            <consortium name="The Broad Institute Genome Sequencing Center for Infectious Disease"/>
            <person name="Wu L."/>
            <person name="Ma J."/>
        </authorList>
    </citation>
    <scope>NUCLEOTIDE SEQUENCE [LARGE SCALE GENOMIC DNA]</scope>
    <source>
        <strain evidence="3">JCM 3272</strain>
    </source>
</reference>
<dbReference type="EMBL" id="BAAARV010000004">
    <property type="protein sequence ID" value="GAA2327607.1"/>
    <property type="molecule type" value="Genomic_DNA"/>
</dbReference>
<proteinExistence type="predicted"/>
<name>A0ABP5SA27_9ACTN</name>